<dbReference type="NCBIfam" id="TIGR01311">
    <property type="entry name" value="glycerol_kin"/>
    <property type="match status" value="1"/>
</dbReference>
<evidence type="ECO:0000256" key="3">
    <source>
        <dbReference type="ARBA" id="ARBA00012099"/>
    </source>
</evidence>
<dbReference type="EMBL" id="MVII01000011">
    <property type="protein sequence ID" value="ORB58341.1"/>
    <property type="molecule type" value="Genomic_DNA"/>
</dbReference>
<dbReference type="GO" id="GO:0005829">
    <property type="term" value="C:cytosol"/>
    <property type="evidence" value="ECO:0007669"/>
    <property type="project" value="TreeGrafter"/>
</dbReference>
<dbReference type="InterPro" id="IPR018483">
    <property type="entry name" value="Carb_kinase_FGGY_CS"/>
</dbReference>
<comment type="catalytic activity">
    <reaction evidence="10">
        <text>glycerol + ATP = sn-glycerol 3-phosphate + ADP + H(+)</text>
        <dbReference type="Rhea" id="RHEA:21644"/>
        <dbReference type="ChEBI" id="CHEBI:15378"/>
        <dbReference type="ChEBI" id="CHEBI:17754"/>
        <dbReference type="ChEBI" id="CHEBI:30616"/>
        <dbReference type="ChEBI" id="CHEBI:57597"/>
        <dbReference type="ChEBI" id="CHEBI:456216"/>
        <dbReference type="EC" id="2.7.1.30"/>
    </reaction>
</comment>
<accession>A0A1X0J7G9</accession>
<feature type="domain" description="Carbohydrate kinase FGGY C-terminal" evidence="14">
    <location>
        <begin position="260"/>
        <end position="448"/>
    </location>
</feature>
<gene>
    <name evidence="15" type="ORF">BST43_09925</name>
</gene>
<evidence type="ECO:0000259" key="14">
    <source>
        <dbReference type="Pfam" id="PF02782"/>
    </source>
</evidence>
<dbReference type="GO" id="GO:0004370">
    <property type="term" value="F:glycerol kinase activity"/>
    <property type="evidence" value="ECO:0007669"/>
    <property type="project" value="UniProtKB-EC"/>
</dbReference>
<comment type="pathway">
    <text evidence="1">Polyol metabolism; glycerol degradation via glycerol kinase pathway; sn-glycerol 3-phosphate from glycerol: step 1/1.</text>
</comment>
<dbReference type="Pfam" id="PF00370">
    <property type="entry name" value="FGGY_N"/>
    <property type="match status" value="1"/>
</dbReference>
<dbReference type="FunFam" id="3.30.420.40:FF:000008">
    <property type="entry name" value="Glycerol kinase"/>
    <property type="match status" value="1"/>
</dbReference>
<dbReference type="InterPro" id="IPR005999">
    <property type="entry name" value="Glycerol_kin"/>
</dbReference>
<dbReference type="InterPro" id="IPR018484">
    <property type="entry name" value="FGGY_N"/>
</dbReference>
<evidence type="ECO:0000313" key="16">
    <source>
        <dbReference type="Proteomes" id="UP000192434"/>
    </source>
</evidence>
<dbReference type="PROSITE" id="PS00445">
    <property type="entry name" value="FGGY_KINASES_2"/>
    <property type="match status" value="1"/>
</dbReference>
<comment type="caution">
    <text evidence="15">The sequence shown here is derived from an EMBL/GenBank/DDBJ whole genome shotgun (WGS) entry which is preliminary data.</text>
</comment>
<dbReference type="RefSeq" id="WP_083015071.1">
    <property type="nucleotide sequence ID" value="NZ_CP010271.1"/>
</dbReference>
<keyword evidence="6 12" id="KW-0418">Kinase</keyword>
<evidence type="ECO:0000256" key="11">
    <source>
        <dbReference type="ARBA" id="ARBA00054633"/>
    </source>
</evidence>
<proteinExistence type="inferred from homology"/>
<dbReference type="STRING" id="1578165.BKG68_17735"/>
<dbReference type="NCBIfam" id="NF000756">
    <property type="entry name" value="PRK00047.1"/>
    <property type="match status" value="1"/>
</dbReference>
<evidence type="ECO:0000313" key="15">
    <source>
        <dbReference type="EMBL" id="ORB58341.1"/>
    </source>
</evidence>
<evidence type="ECO:0000256" key="6">
    <source>
        <dbReference type="ARBA" id="ARBA00022777"/>
    </source>
</evidence>
<dbReference type="FunFam" id="3.30.420.40:FF:000007">
    <property type="entry name" value="Glycerol kinase"/>
    <property type="match status" value="1"/>
</dbReference>
<dbReference type="SUPFAM" id="SSF53067">
    <property type="entry name" value="Actin-like ATPase domain"/>
    <property type="match status" value="2"/>
</dbReference>
<dbReference type="PIRSF" id="PIRSF000538">
    <property type="entry name" value="GlpK"/>
    <property type="match status" value="1"/>
</dbReference>
<evidence type="ECO:0000256" key="12">
    <source>
        <dbReference type="RuleBase" id="RU003733"/>
    </source>
</evidence>
<dbReference type="Proteomes" id="UP000192434">
    <property type="component" value="Unassembled WGS sequence"/>
</dbReference>
<dbReference type="GO" id="GO:0006072">
    <property type="term" value="P:glycerol-3-phosphate metabolic process"/>
    <property type="evidence" value="ECO:0007669"/>
    <property type="project" value="InterPro"/>
</dbReference>
<keyword evidence="4 12" id="KW-0808">Transferase</keyword>
<protein>
    <recommendedName>
        <fullName evidence="3">glycerol kinase</fullName>
        <ecNumber evidence="3">2.7.1.30</ecNumber>
    </recommendedName>
    <alternativeName>
        <fullName evidence="9">ATP:glycerol 3-phosphotransferase</fullName>
    </alternativeName>
</protein>
<dbReference type="AlphaFoldDB" id="A0A1X0J7G9"/>
<name>A0A1X0J7G9_9MYCO</name>
<organism evidence="15 16">
    <name type="scientific">Mycobacteroides saopaulense</name>
    <dbReference type="NCBI Taxonomy" id="1578165"/>
    <lineage>
        <taxon>Bacteria</taxon>
        <taxon>Bacillati</taxon>
        <taxon>Actinomycetota</taxon>
        <taxon>Actinomycetes</taxon>
        <taxon>Mycobacteriales</taxon>
        <taxon>Mycobacteriaceae</taxon>
        <taxon>Mycobacteroides</taxon>
    </lineage>
</organism>
<keyword evidence="7" id="KW-0319">Glycerol metabolism</keyword>
<evidence type="ECO:0000256" key="9">
    <source>
        <dbReference type="ARBA" id="ARBA00043149"/>
    </source>
</evidence>
<dbReference type="EC" id="2.7.1.30" evidence="3"/>
<dbReference type="GO" id="GO:0005524">
    <property type="term" value="F:ATP binding"/>
    <property type="evidence" value="ECO:0007669"/>
    <property type="project" value="UniProtKB-KW"/>
</dbReference>
<feature type="domain" description="Carbohydrate kinase FGGY N-terminal" evidence="13">
    <location>
        <begin position="4"/>
        <end position="250"/>
    </location>
</feature>
<evidence type="ECO:0000256" key="5">
    <source>
        <dbReference type="ARBA" id="ARBA00022741"/>
    </source>
</evidence>
<dbReference type="OrthoDB" id="9805576at2"/>
<evidence type="ECO:0000256" key="4">
    <source>
        <dbReference type="ARBA" id="ARBA00022679"/>
    </source>
</evidence>
<dbReference type="CDD" id="cd07769">
    <property type="entry name" value="ASKHA_NBD_FGGY_GK"/>
    <property type="match status" value="1"/>
</dbReference>
<dbReference type="InterPro" id="IPR043129">
    <property type="entry name" value="ATPase_NBD"/>
</dbReference>
<comment type="similarity">
    <text evidence="2 12">Belongs to the FGGY kinase family.</text>
</comment>
<evidence type="ECO:0000256" key="7">
    <source>
        <dbReference type="ARBA" id="ARBA00022798"/>
    </source>
</evidence>
<dbReference type="Pfam" id="PF02782">
    <property type="entry name" value="FGGY_C"/>
    <property type="match status" value="1"/>
</dbReference>
<comment type="function">
    <text evidence="11">Key enzyme in the regulation of glycerol uptake and metabolism. Catalyzes the phosphorylation of glycerol to yield sn-glycerol 3-phosphate.</text>
</comment>
<dbReference type="InterPro" id="IPR018485">
    <property type="entry name" value="FGGY_C"/>
</dbReference>
<dbReference type="PANTHER" id="PTHR10196:SF69">
    <property type="entry name" value="GLYCEROL KINASE"/>
    <property type="match status" value="1"/>
</dbReference>
<evidence type="ECO:0000256" key="2">
    <source>
        <dbReference type="ARBA" id="ARBA00009156"/>
    </source>
</evidence>
<keyword evidence="8" id="KW-0067">ATP-binding</keyword>
<sequence>MTRYVAAIDQGTTSTRCILFDHDGQLVSVAQYEHRQHHPRPGWVEHDASEIWRTTKRVLEESISTADAESADIAALGITNQRESTVLWDRETGRPVARSIVWTDARTETLVRQLASEHGDRVRELSGLSFETYFSGPKIRWLLDSDPALKARAHAGELMFGTMDTWVAWNLTGGADGGAHVTDVTNASRTMLMDLRTLQWNDELLSIMDIPRSLLPEIRPCVSDFGQTRTVAPGIPIGAMIGDQQAALFGHTCFLPGEGKCTLGTGGFVLLNTGDAPVCSGNGMVTTVGYQIRDEPPVYALEGSIATTGSLVQWLRDGLGLINVPSEVETLALSVPDNGGCYIVPAFYGMFAPYWEPAARGVIAGLTAYVTKGHLARAVLEATAWQVHDVIDVMQVDAGVSLSSLQVDGGMTANNLLMQTLADVVDVPILRTTVAETVSLGAAYAAGLSVGFWKDKEELRRHGHRAGQWTPRLAADTRATELANWRLAVNNTLNWNTASPRVT</sequence>
<dbReference type="GO" id="GO:0019563">
    <property type="term" value="P:glycerol catabolic process"/>
    <property type="evidence" value="ECO:0007669"/>
    <property type="project" value="TreeGrafter"/>
</dbReference>
<evidence type="ECO:0000259" key="13">
    <source>
        <dbReference type="Pfam" id="PF00370"/>
    </source>
</evidence>
<evidence type="ECO:0000256" key="10">
    <source>
        <dbReference type="ARBA" id="ARBA00052101"/>
    </source>
</evidence>
<dbReference type="PANTHER" id="PTHR10196">
    <property type="entry name" value="SUGAR KINASE"/>
    <property type="match status" value="1"/>
</dbReference>
<evidence type="ECO:0000256" key="1">
    <source>
        <dbReference type="ARBA" id="ARBA00005190"/>
    </source>
</evidence>
<dbReference type="InterPro" id="IPR000577">
    <property type="entry name" value="Carb_kinase_FGGY"/>
</dbReference>
<evidence type="ECO:0000256" key="8">
    <source>
        <dbReference type="ARBA" id="ARBA00022840"/>
    </source>
</evidence>
<dbReference type="Gene3D" id="3.30.420.40">
    <property type="match status" value="2"/>
</dbReference>
<reference evidence="15 16" key="1">
    <citation type="submission" date="2016-12" db="EMBL/GenBank/DDBJ databases">
        <title>The new phylogeny of genus Mycobacterium.</title>
        <authorList>
            <person name="Tortoli E."/>
            <person name="Trovato A."/>
            <person name="Cirillo D.M."/>
        </authorList>
    </citation>
    <scope>NUCLEOTIDE SEQUENCE [LARGE SCALE GENOMIC DNA]</scope>
    <source>
        <strain evidence="15 16">CCUG 66554</strain>
    </source>
</reference>
<keyword evidence="5" id="KW-0547">Nucleotide-binding</keyword>